<evidence type="ECO:0000256" key="7">
    <source>
        <dbReference type="PIRSR" id="PIRSR601765-1"/>
    </source>
</evidence>
<dbReference type="InterPro" id="IPR036874">
    <property type="entry name" value="Carbonic_anhydrase_sf"/>
</dbReference>
<keyword evidence="3 7" id="KW-0479">Metal-binding</keyword>
<evidence type="ECO:0000256" key="4">
    <source>
        <dbReference type="ARBA" id="ARBA00022833"/>
    </source>
</evidence>
<dbReference type="SUPFAM" id="SSF53056">
    <property type="entry name" value="beta-carbonic anhydrase, cab"/>
    <property type="match status" value="1"/>
</dbReference>
<sequence length="211" mass="22739">MADFQTLLEGYRRFRETGYPAQKARYDELASGQSPGTMVIGCSDSRVSPSLIFDAGPGEIFSVRNVANLVPPFDPSGGLHGVSSALEFAVTQLEVSDIFVLGHGGCGGCQAALTRDFHGNDPGEGFFIASWIALLDEARAKVVSEKGSDVSKDALLALEYEGVRTSLKNLETFPFVKERLEDGRLTLHGGHFAVAHGQLYLLGEDDRFEPA</sequence>
<dbReference type="GO" id="GO:0015976">
    <property type="term" value="P:carbon utilization"/>
    <property type="evidence" value="ECO:0007669"/>
    <property type="project" value="InterPro"/>
</dbReference>
<evidence type="ECO:0000256" key="2">
    <source>
        <dbReference type="ARBA" id="ARBA00012925"/>
    </source>
</evidence>
<dbReference type="SMART" id="SM00947">
    <property type="entry name" value="Pro_CA"/>
    <property type="match status" value="1"/>
</dbReference>
<dbReference type="PROSITE" id="PS00705">
    <property type="entry name" value="PROK_CO2_ANHYDRASE_2"/>
    <property type="match status" value="1"/>
</dbReference>
<dbReference type="CDD" id="cd00884">
    <property type="entry name" value="beta_CA_cladeB"/>
    <property type="match status" value="1"/>
</dbReference>
<dbReference type="AlphaFoldDB" id="M2SB86"/>
<evidence type="ECO:0000313" key="10">
    <source>
        <dbReference type="Proteomes" id="UP000011717"/>
    </source>
</evidence>
<dbReference type="InterPro" id="IPR015892">
    <property type="entry name" value="Carbonic_anhydrase_CS"/>
</dbReference>
<dbReference type="Proteomes" id="UP000011717">
    <property type="component" value="Unassembled WGS sequence"/>
</dbReference>
<feature type="binding site" evidence="7">
    <location>
        <position position="106"/>
    </location>
    <ligand>
        <name>Zn(2+)</name>
        <dbReference type="ChEBI" id="CHEBI:29105"/>
    </ligand>
</feature>
<dbReference type="PANTHER" id="PTHR11002:SF76">
    <property type="entry name" value="CARBONIC ANHYDRASE"/>
    <property type="match status" value="1"/>
</dbReference>
<dbReference type="PANTHER" id="PTHR11002">
    <property type="entry name" value="CARBONIC ANHYDRASE"/>
    <property type="match status" value="1"/>
</dbReference>
<dbReference type="InterPro" id="IPR045066">
    <property type="entry name" value="Beta_CA_cladeB"/>
</dbReference>
<evidence type="ECO:0000256" key="6">
    <source>
        <dbReference type="ARBA" id="ARBA00048348"/>
    </source>
</evidence>
<evidence type="ECO:0000313" key="9">
    <source>
        <dbReference type="EMBL" id="EMD82650.1"/>
    </source>
</evidence>
<comment type="function">
    <text evidence="8">Reversible hydration of carbon dioxide.</text>
</comment>
<dbReference type="RefSeq" id="WP_008602515.1">
    <property type="nucleotide sequence ID" value="NZ_AMRV01000006.1"/>
</dbReference>
<comment type="caution">
    <text evidence="9">The sequence shown here is derived from an EMBL/GenBank/DDBJ whole genome shotgun (WGS) entry which is preliminary data.</text>
</comment>
<dbReference type="OrthoDB" id="9797527at2"/>
<dbReference type="GO" id="GO:0004089">
    <property type="term" value="F:carbonate dehydratase activity"/>
    <property type="evidence" value="ECO:0007669"/>
    <property type="project" value="UniProtKB-UniRule"/>
</dbReference>
<evidence type="ECO:0000256" key="8">
    <source>
        <dbReference type="RuleBase" id="RU003956"/>
    </source>
</evidence>
<proteinExistence type="inferred from homology"/>
<evidence type="ECO:0000256" key="5">
    <source>
        <dbReference type="ARBA" id="ARBA00023239"/>
    </source>
</evidence>
<feature type="binding site" evidence="7">
    <location>
        <position position="42"/>
    </location>
    <ligand>
        <name>Zn(2+)</name>
        <dbReference type="ChEBI" id="CHEBI:29105"/>
    </ligand>
</feature>
<dbReference type="EC" id="4.2.1.1" evidence="2 8"/>
<comment type="catalytic activity">
    <reaction evidence="6 8">
        <text>hydrogencarbonate + H(+) = CO2 + H2O</text>
        <dbReference type="Rhea" id="RHEA:10748"/>
        <dbReference type="ChEBI" id="CHEBI:15377"/>
        <dbReference type="ChEBI" id="CHEBI:15378"/>
        <dbReference type="ChEBI" id="CHEBI:16526"/>
        <dbReference type="ChEBI" id="CHEBI:17544"/>
        <dbReference type="EC" id="4.2.1.1"/>
    </reaction>
</comment>
<keyword evidence="10" id="KW-1185">Reference proteome</keyword>
<name>M2SB86_9SPHN</name>
<dbReference type="GO" id="GO:0008270">
    <property type="term" value="F:zinc ion binding"/>
    <property type="evidence" value="ECO:0007669"/>
    <property type="project" value="UniProtKB-UniRule"/>
</dbReference>
<comment type="similarity">
    <text evidence="1 8">Belongs to the beta-class carbonic anhydrase family.</text>
</comment>
<keyword evidence="5 8" id="KW-0456">Lyase</keyword>
<dbReference type="Gene3D" id="3.40.1050.10">
    <property type="entry name" value="Carbonic anhydrase"/>
    <property type="match status" value="1"/>
</dbReference>
<feature type="binding site" evidence="7">
    <location>
        <position position="44"/>
    </location>
    <ligand>
        <name>Zn(2+)</name>
        <dbReference type="ChEBI" id="CHEBI:29105"/>
    </ligand>
</feature>
<evidence type="ECO:0000256" key="1">
    <source>
        <dbReference type="ARBA" id="ARBA00006217"/>
    </source>
</evidence>
<dbReference type="Pfam" id="PF00484">
    <property type="entry name" value="Pro_CA"/>
    <property type="match status" value="1"/>
</dbReference>
<protein>
    <recommendedName>
        <fullName evidence="2 8">Carbonic anhydrase</fullName>
        <ecNumber evidence="2 8">4.2.1.1</ecNumber>
    </recommendedName>
    <alternativeName>
        <fullName evidence="8">Carbonate dehydratase</fullName>
    </alternativeName>
</protein>
<comment type="cofactor">
    <cofactor evidence="7">
        <name>Zn(2+)</name>
        <dbReference type="ChEBI" id="CHEBI:29105"/>
    </cofactor>
    <text evidence="7">Binds 1 zinc ion per subunit.</text>
</comment>
<gene>
    <name evidence="9" type="ORF">C725_2037</name>
</gene>
<keyword evidence="4 7" id="KW-0862">Zinc</keyword>
<feature type="binding site" evidence="7">
    <location>
        <position position="103"/>
    </location>
    <ligand>
        <name>Zn(2+)</name>
        <dbReference type="ChEBI" id="CHEBI:29105"/>
    </ligand>
</feature>
<evidence type="ECO:0000256" key="3">
    <source>
        <dbReference type="ARBA" id="ARBA00022723"/>
    </source>
</evidence>
<organism evidence="9 10">
    <name type="scientific">Pacificimonas flava</name>
    <dbReference type="NCBI Taxonomy" id="1234595"/>
    <lineage>
        <taxon>Bacteria</taxon>
        <taxon>Pseudomonadati</taxon>
        <taxon>Pseudomonadota</taxon>
        <taxon>Alphaproteobacteria</taxon>
        <taxon>Sphingomonadales</taxon>
        <taxon>Sphingosinicellaceae</taxon>
        <taxon>Pacificimonas</taxon>
    </lineage>
</organism>
<reference evidence="9 10" key="1">
    <citation type="journal article" date="2013" name="Genome Announc.">
        <title>Draft Genome Sequence of Strain JLT2015T, Belonging to the Family Sphingomonadaceae of the Alphaproteobacteria.</title>
        <authorList>
            <person name="Tang K."/>
            <person name="Liu K."/>
            <person name="Li S."/>
            <person name="Jiao N."/>
        </authorList>
    </citation>
    <scope>NUCLEOTIDE SEQUENCE [LARGE SCALE GENOMIC DNA]</scope>
    <source>
        <strain evidence="9 10">JLT2015</strain>
    </source>
</reference>
<dbReference type="InterPro" id="IPR001765">
    <property type="entry name" value="Carbonic_anhydrase"/>
</dbReference>
<accession>M2SB86</accession>
<dbReference type="PROSITE" id="PS00704">
    <property type="entry name" value="PROK_CO2_ANHYDRASE_1"/>
    <property type="match status" value="1"/>
</dbReference>
<dbReference type="PATRIC" id="fig|1234595.3.peg.2038"/>
<dbReference type="EMBL" id="AMRV01000006">
    <property type="protein sequence ID" value="EMD82650.1"/>
    <property type="molecule type" value="Genomic_DNA"/>
</dbReference>